<dbReference type="Proteomes" id="UP000030512">
    <property type="component" value="Chromosome"/>
</dbReference>
<keyword evidence="2" id="KW-1185">Reference proteome</keyword>
<reference evidence="1 2" key="1">
    <citation type="journal article" date="2015" name="Environ. Microbiol.">
        <title>Methane oxidation coupled to nitrate reduction under hypoxia by the Gammaproteobacterium Methylomonas denitrificans, sp. nov. type strain FJG1.</title>
        <authorList>
            <person name="Kits K.D."/>
            <person name="Klotz M.G."/>
            <person name="Stein L.Y."/>
        </authorList>
    </citation>
    <scope>NUCLEOTIDE SEQUENCE [LARGE SCALE GENOMIC DNA]</scope>
    <source>
        <strain evidence="1 2">FJG1</strain>
    </source>
</reference>
<dbReference type="EMBL" id="CP014476">
    <property type="protein sequence ID" value="AMK76002.1"/>
    <property type="molecule type" value="Genomic_DNA"/>
</dbReference>
<proteinExistence type="predicted"/>
<name>A0A126T1P1_9GAMM</name>
<evidence type="ECO:0000313" key="2">
    <source>
        <dbReference type="Proteomes" id="UP000030512"/>
    </source>
</evidence>
<dbReference type="STRING" id="1538553.JT25_005770"/>
<sequence>MFTKKPKVHQVELSREYAFMYENFVVATQAATYLLLEKHGRSIYALRFDSPNCRYGGPNDESHGGHPLAKYGLGIYGLF</sequence>
<evidence type="ECO:0000313" key="1">
    <source>
        <dbReference type="EMBL" id="AMK76002.1"/>
    </source>
</evidence>
<dbReference type="KEGG" id="mdn:JT25_005770"/>
<organism evidence="1 2">
    <name type="scientific">Methylomonas denitrificans</name>
    <dbReference type="NCBI Taxonomy" id="1538553"/>
    <lineage>
        <taxon>Bacteria</taxon>
        <taxon>Pseudomonadati</taxon>
        <taxon>Pseudomonadota</taxon>
        <taxon>Gammaproteobacteria</taxon>
        <taxon>Methylococcales</taxon>
        <taxon>Methylococcaceae</taxon>
        <taxon>Methylomonas</taxon>
    </lineage>
</organism>
<accession>A0A126T1P1</accession>
<gene>
    <name evidence="1" type="ORF">JT25_005770</name>
</gene>
<dbReference type="AlphaFoldDB" id="A0A126T1P1"/>
<protein>
    <submittedName>
        <fullName evidence="1">Uncharacterized protein</fullName>
    </submittedName>
</protein>